<name>A0A915HGB3_ROMCU</name>
<dbReference type="AlphaFoldDB" id="A0A915HGB3"/>
<protein>
    <submittedName>
        <fullName evidence="2">Uncharacterized protein</fullName>
    </submittedName>
</protein>
<organism evidence="1 2">
    <name type="scientific">Romanomermis culicivorax</name>
    <name type="common">Nematode worm</name>
    <dbReference type="NCBI Taxonomy" id="13658"/>
    <lineage>
        <taxon>Eukaryota</taxon>
        <taxon>Metazoa</taxon>
        <taxon>Ecdysozoa</taxon>
        <taxon>Nematoda</taxon>
        <taxon>Enoplea</taxon>
        <taxon>Dorylaimia</taxon>
        <taxon>Mermithida</taxon>
        <taxon>Mermithoidea</taxon>
        <taxon>Mermithidae</taxon>
        <taxon>Romanomermis</taxon>
    </lineage>
</organism>
<evidence type="ECO:0000313" key="2">
    <source>
        <dbReference type="WBParaSite" id="nRc.2.0.1.t00653-RA"/>
    </source>
</evidence>
<evidence type="ECO:0000313" key="1">
    <source>
        <dbReference type="Proteomes" id="UP000887565"/>
    </source>
</evidence>
<dbReference type="WBParaSite" id="nRc.2.0.1.t00653-RA">
    <property type="protein sequence ID" value="nRc.2.0.1.t00653-RA"/>
    <property type="gene ID" value="nRc.2.0.1.g00653"/>
</dbReference>
<reference evidence="2" key="1">
    <citation type="submission" date="2022-11" db="UniProtKB">
        <authorList>
            <consortium name="WormBaseParasite"/>
        </authorList>
    </citation>
    <scope>IDENTIFICATION</scope>
</reference>
<proteinExistence type="predicted"/>
<accession>A0A915HGB3</accession>
<keyword evidence="1" id="KW-1185">Reference proteome</keyword>
<dbReference type="Proteomes" id="UP000887565">
    <property type="component" value="Unplaced"/>
</dbReference>
<sequence>MVLARRADWTATSTRSLSFEARMNIIFRHLCDVSNTLFLYLPSSRLMSVTGTEIPLVTAAVTVAAPSIPTATVNAKNRAVAYAAVGALADAETATAVVFPLTGVRFDGVWVNKFFDATAARTCPAAVSGGSRFVAPTTPRTS</sequence>